<dbReference type="PANTHER" id="PTHR12110">
    <property type="entry name" value="HYDROXYPYRUVATE ISOMERASE"/>
    <property type="match status" value="1"/>
</dbReference>
<evidence type="ECO:0000313" key="2">
    <source>
        <dbReference type="EMBL" id="SDL59993.1"/>
    </source>
</evidence>
<keyword evidence="3" id="KW-1185">Reference proteome</keyword>
<accession>A0A1G9LDZ4</accession>
<dbReference type="EMBL" id="FNHE01000001">
    <property type="protein sequence ID" value="SDL59993.1"/>
    <property type="molecule type" value="Genomic_DNA"/>
</dbReference>
<dbReference type="InterPro" id="IPR013022">
    <property type="entry name" value="Xyl_isomerase-like_TIM-brl"/>
</dbReference>
<proteinExistence type="predicted"/>
<evidence type="ECO:0000259" key="1">
    <source>
        <dbReference type="Pfam" id="PF01261"/>
    </source>
</evidence>
<dbReference type="Proteomes" id="UP000198680">
    <property type="component" value="Unassembled WGS sequence"/>
</dbReference>
<reference evidence="3" key="1">
    <citation type="submission" date="2016-10" db="EMBL/GenBank/DDBJ databases">
        <authorList>
            <person name="Varghese N."/>
            <person name="Submissions S."/>
        </authorList>
    </citation>
    <scope>NUCLEOTIDE SEQUENCE [LARGE SCALE GENOMIC DNA]</scope>
    <source>
        <strain evidence="3">DSM 45419</strain>
    </source>
</reference>
<dbReference type="SUPFAM" id="SSF51658">
    <property type="entry name" value="Xylose isomerase-like"/>
    <property type="match status" value="1"/>
</dbReference>
<gene>
    <name evidence="2" type="ORF">SAMN05660642_00382</name>
</gene>
<dbReference type="InterPro" id="IPR050312">
    <property type="entry name" value="IolE/XylAMocC-like"/>
</dbReference>
<dbReference type="GO" id="GO:0016853">
    <property type="term" value="F:isomerase activity"/>
    <property type="evidence" value="ECO:0007669"/>
    <property type="project" value="UniProtKB-KW"/>
</dbReference>
<sequence length="271" mass="28153">MRLAFSNLAWPADLDAAVLPELPGWGFGSLEVAPTRLWADPLAQDADEVAAARAAVEARGLRVVALQSLLFGRPQFQLFGDAEARRGLADHLSAMAGLAAGLGATRLVFGSPGNRRRGDLPVAHADEIAAEVFAGLGARAAEAGVCFCIEANPTDYGCDWLTDAVASTAFVRAVDSPGVRLHLDTACMALAGDDAAERVRAGADVLAHVHASAPQLGPVGPDGPVDHEAVAGALRAVDYDGHVSVEMLPPGEDDLTGAVRRTADFVRKTYS</sequence>
<feature type="domain" description="Xylose isomerase-like TIM barrel" evidence="1">
    <location>
        <begin position="25"/>
        <end position="267"/>
    </location>
</feature>
<evidence type="ECO:0000313" key="3">
    <source>
        <dbReference type="Proteomes" id="UP000198680"/>
    </source>
</evidence>
<dbReference type="Gene3D" id="3.20.20.150">
    <property type="entry name" value="Divalent-metal-dependent TIM barrel enzymes"/>
    <property type="match status" value="1"/>
</dbReference>
<dbReference type="OrthoDB" id="9801426at2"/>
<dbReference type="AlphaFoldDB" id="A0A1G9LDZ4"/>
<name>A0A1G9LDZ4_9ACTN</name>
<organism evidence="2 3">
    <name type="scientific">Geodermatophilus siccatus</name>
    <dbReference type="NCBI Taxonomy" id="1137991"/>
    <lineage>
        <taxon>Bacteria</taxon>
        <taxon>Bacillati</taxon>
        <taxon>Actinomycetota</taxon>
        <taxon>Actinomycetes</taxon>
        <taxon>Geodermatophilales</taxon>
        <taxon>Geodermatophilaceae</taxon>
        <taxon>Geodermatophilus</taxon>
    </lineage>
</organism>
<keyword evidence="2" id="KW-0413">Isomerase</keyword>
<dbReference type="Pfam" id="PF01261">
    <property type="entry name" value="AP_endonuc_2"/>
    <property type="match status" value="1"/>
</dbReference>
<dbReference type="PANTHER" id="PTHR12110:SF21">
    <property type="entry name" value="XYLOSE ISOMERASE-LIKE TIM BARREL DOMAIN-CONTAINING PROTEIN"/>
    <property type="match status" value="1"/>
</dbReference>
<dbReference type="RefSeq" id="WP_091213021.1">
    <property type="nucleotide sequence ID" value="NZ_FNHE01000001.1"/>
</dbReference>
<protein>
    <submittedName>
        <fullName evidence="2">Sugar phosphate isomerase/epimerase</fullName>
    </submittedName>
</protein>
<dbReference type="InterPro" id="IPR036237">
    <property type="entry name" value="Xyl_isomerase-like_sf"/>
</dbReference>
<dbReference type="STRING" id="1137991.SAMN05660642_00382"/>